<dbReference type="InterPro" id="IPR002931">
    <property type="entry name" value="Transglutaminase-like"/>
</dbReference>
<dbReference type="Proteomes" id="UP000199608">
    <property type="component" value="Unassembled WGS sequence"/>
</dbReference>
<dbReference type="InterPro" id="IPR038765">
    <property type="entry name" value="Papain-like_cys_pep_sf"/>
</dbReference>
<feature type="domain" description="Transglutaminase-like" evidence="1">
    <location>
        <begin position="90"/>
        <end position="189"/>
    </location>
</feature>
<sequence length="243" mass="28738">MFYKARFMNDRGISIVFPVIFLWLLTGCGHLDTAGHTNSLEYLAYNDHPLCAREIFWLKEGPQTRETSLIRQACNRIKGQKQIKGQKRRELLHKAIDYIWYNFRFDNWYLDKAFMRTADEIFKDGVLGGCSDFAVVEVALFRALAIPARMVLTVNMDWISAYKTNELIIPSGHVFIELYLEKEWYLFDPVYCILYQDYDTDLKNFPRKECFVIRVRDFFDVGIKKLSDVIQLYQAFALEFDLR</sequence>
<dbReference type="RefSeq" id="WP_014958313.1">
    <property type="nucleotide sequence ID" value="NZ_FNLL01000007.1"/>
</dbReference>
<organism evidence="2 3">
    <name type="scientific">Desulfobacula phenolica</name>
    <dbReference type="NCBI Taxonomy" id="90732"/>
    <lineage>
        <taxon>Bacteria</taxon>
        <taxon>Pseudomonadati</taxon>
        <taxon>Thermodesulfobacteriota</taxon>
        <taxon>Desulfobacteria</taxon>
        <taxon>Desulfobacterales</taxon>
        <taxon>Desulfobacteraceae</taxon>
        <taxon>Desulfobacula</taxon>
    </lineage>
</organism>
<dbReference type="SUPFAM" id="SSF54001">
    <property type="entry name" value="Cysteine proteinases"/>
    <property type="match status" value="1"/>
</dbReference>
<name>A0A1H2HXW1_9BACT</name>
<dbReference type="Pfam" id="PF01841">
    <property type="entry name" value="Transglut_core"/>
    <property type="match status" value="1"/>
</dbReference>
<dbReference type="Gene3D" id="3.10.620.30">
    <property type="match status" value="1"/>
</dbReference>
<dbReference type="PROSITE" id="PS51257">
    <property type="entry name" value="PROKAR_LIPOPROTEIN"/>
    <property type="match status" value="1"/>
</dbReference>
<reference evidence="3" key="1">
    <citation type="submission" date="2016-10" db="EMBL/GenBank/DDBJ databases">
        <authorList>
            <person name="Varghese N."/>
            <person name="Submissions S."/>
        </authorList>
    </citation>
    <scope>NUCLEOTIDE SEQUENCE [LARGE SCALE GENOMIC DNA]</scope>
    <source>
        <strain evidence="3">DSM 3384</strain>
    </source>
</reference>
<keyword evidence="3" id="KW-1185">Reference proteome</keyword>
<gene>
    <name evidence="2" type="ORF">SAMN04487931_107107</name>
</gene>
<dbReference type="AlphaFoldDB" id="A0A1H2HXW1"/>
<proteinExistence type="predicted"/>
<evidence type="ECO:0000313" key="3">
    <source>
        <dbReference type="Proteomes" id="UP000199608"/>
    </source>
</evidence>
<protein>
    <submittedName>
        <fullName evidence="2">Transglutaminase-like superfamily protein</fullName>
    </submittedName>
</protein>
<evidence type="ECO:0000313" key="2">
    <source>
        <dbReference type="EMBL" id="SDU36609.1"/>
    </source>
</evidence>
<dbReference type="EMBL" id="FNLL01000007">
    <property type="protein sequence ID" value="SDU36609.1"/>
    <property type="molecule type" value="Genomic_DNA"/>
</dbReference>
<accession>A0A1H2HXW1</accession>
<evidence type="ECO:0000259" key="1">
    <source>
        <dbReference type="Pfam" id="PF01841"/>
    </source>
</evidence>